<dbReference type="Pfam" id="PF07714">
    <property type="entry name" value="PK_Tyr_Ser-Thr"/>
    <property type="match status" value="1"/>
</dbReference>
<dbReference type="SMART" id="SM00320">
    <property type="entry name" value="WD40"/>
    <property type="match status" value="7"/>
</dbReference>
<feature type="repeat" description="WD" evidence="6">
    <location>
        <begin position="280"/>
        <end position="320"/>
    </location>
</feature>
<comment type="caution">
    <text evidence="9">The sequence shown here is derived from an EMBL/GenBank/DDBJ whole genome shotgun (WGS) entry which is preliminary data.</text>
</comment>
<evidence type="ECO:0000313" key="9">
    <source>
        <dbReference type="EMBL" id="KAG9389540.1"/>
    </source>
</evidence>
<evidence type="ECO:0000256" key="3">
    <source>
        <dbReference type="ARBA" id="ARBA00022737"/>
    </source>
</evidence>
<dbReference type="InterPro" id="IPR036770">
    <property type="entry name" value="Ankyrin_rpt-contain_sf"/>
</dbReference>
<evidence type="ECO:0000256" key="1">
    <source>
        <dbReference type="ARBA" id="ARBA00022527"/>
    </source>
</evidence>
<dbReference type="Proteomes" id="UP000717585">
    <property type="component" value="Unassembled WGS sequence"/>
</dbReference>
<dbReference type="InterPro" id="IPR000719">
    <property type="entry name" value="Prot_kinase_dom"/>
</dbReference>
<evidence type="ECO:0000256" key="7">
    <source>
        <dbReference type="PROSITE-ProRule" id="PRU10141"/>
    </source>
</evidence>
<keyword evidence="3" id="KW-0677">Repeat</keyword>
<evidence type="ECO:0000256" key="5">
    <source>
        <dbReference type="ARBA" id="ARBA00022840"/>
    </source>
</evidence>
<dbReference type="PROSITE" id="PS00107">
    <property type="entry name" value="PROTEIN_KINASE_ATP"/>
    <property type="match status" value="1"/>
</dbReference>
<feature type="domain" description="Protein kinase" evidence="8">
    <location>
        <begin position="1082"/>
        <end position="1336"/>
    </location>
</feature>
<evidence type="ECO:0000256" key="6">
    <source>
        <dbReference type="PROSITE-ProRule" id="PRU00221"/>
    </source>
</evidence>
<dbReference type="InterPro" id="IPR015943">
    <property type="entry name" value="WD40/YVTN_repeat-like_dom_sf"/>
</dbReference>
<dbReference type="InterPro" id="IPR001680">
    <property type="entry name" value="WD40_rpt"/>
</dbReference>
<dbReference type="PROSITE" id="PS50294">
    <property type="entry name" value="WD_REPEATS_REGION"/>
    <property type="match status" value="5"/>
</dbReference>
<dbReference type="SMART" id="SM00220">
    <property type="entry name" value="S_TKc"/>
    <property type="match status" value="1"/>
</dbReference>
<keyword evidence="2 6" id="KW-0853">WD repeat</keyword>
<dbReference type="SMART" id="SM00248">
    <property type="entry name" value="ANK"/>
    <property type="match status" value="3"/>
</dbReference>
<dbReference type="Pfam" id="PF00400">
    <property type="entry name" value="WD40"/>
    <property type="match status" value="6"/>
</dbReference>
<dbReference type="Pfam" id="PF12796">
    <property type="entry name" value="Ank_2"/>
    <property type="match status" value="1"/>
</dbReference>
<reference evidence="9" key="1">
    <citation type="submission" date="2021-05" db="EMBL/GenBank/DDBJ databases">
        <title>A free-living protist that lacks canonical eukaryotic 1 DNA replication and segregation systems.</title>
        <authorList>
            <person name="Salas-Leiva D.E."/>
            <person name="Tromer E.C."/>
            <person name="Curtis B.A."/>
            <person name="Jerlstrom-Hultqvist J."/>
            <person name="Kolisko M."/>
            <person name="Yi Z."/>
            <person name="Salas-Leiva J.S."/>
            <person name="Gallot-Lavallee L."/>
            <person name="Kops G.J.P.L."/>
            <person name="Archibald J.M."/>
            <person name="Simpson A.G.B."/>
            <person name="Roger A.J."/>
        </authorList>
    </citation>
    <scope>NUCLEOTIDE SEQUENCE</scope>
    <source>
        <strain evidence="9">BICM</strain>
    </source>
</reference>
<dbReference type="Gene3D" id="2.130.10.10">
    <property type="entry name" value="YVTN repeat-like/Quinoprotein amine dehydrogenase"/>
    <property type="match status" value="4"/>
</dbReference>
<keyword evidence="4 7" id="KW-0547">Nucleotide-binding</keyword>
<dbReference type="CDD" id="cd00200">
    <property type="entry name" value="WD40"/>
    <property type="match status" value="1"/>
</dbReference>
<dbReference type="InterPro" id="IPR002110">
    <property type="entry name" value="Ankyrin_rpt"/>
</dbReference>
<dbReference type="InterPro" id="IPR001245">
    <property type="entry name" value="Ser-Thr/Tyr_kinase_cat_dom"/>
</dbReference>
<dbReference type="SUPFAM" id="SSF48403">
    <property type="entry name" value="Ankyrin repeat"/>
    <property type="match status" value="1"/>
</dbReference>
<dbReference type="InterPro" id="IPR011009">
    <property type="entry name" value="Kinase-like_dom_sf"/>
</dbReference>
<dbReference type="PROSITE" id="PS50082">
    <property type="entry name" value="WD_REPEATS_2"/>
    <property type="match status" value="6"/>
</dbReference>
<keyword evidence="9" id="KW-0418">Kinase</keyword>
<protein>
    <submittedName>
        <fullName evidence="9">Protein tyrosine kinase</fullName>
    </submittedName>
</protein>
<sequence length="1422" mass="155215">MVRSPRSLSHTAPLRRTLIDSIVIQSMVRPIRSLSHSKNCSFIDDQLSKLFAHNPPLHIRLIPREKTPLTITDLERVVTHLLSARIKPLSFTMTLTSPIVTVSLQHPSGELVATLRHNQVDLVLAAWNLSHRRGFSRAGNCIRTITGNSNEVVAIAYTPDSTRVVTASKDKMLAVWDAESGAHRSWMNNGGFICDIAISPDGSTVASAGDKTIKLWDLESGRQVIALEAHNDWVRGLAFSPDGKTLASCSDDKTVKLWRVSSFSTVKRVLSGQSYLSHKFQGHNKSVKCVQFVSDNILLSAGMDGRVRVWSAESYDEVRVIGFDAYTRRGIDCLAVSPDGELVATASSFATNAIELWSVKTGEHIRSLTGHARYVNCLAFSADGRLASGGWDWAIRLWNLADGSSREFKGHERVIKRLAFSPDGETLASGSGDGTAKLWDTQARSAQFSAEIDQTCRRYVTRTTDITIRSDQPVFLDDLARILVHILASNTAPRSLTVTLTHPAATITMDRGKFLVTESRSPDVLGLIVLFNKCRVNGLVTGFCSGPVSSDINFWFPPHSGADLGHLTQVIEHITKAVVNNGLQLNSFGMQLTFPRTAVVLDPYKFFTTTNQMIDEIGKILLPLNIRRLGQLVDQICKNPITAQTVIHVDPPQQWVGCRTDDLVRILNHIKKFDEVPESIKIRMVTTPPATVSLDTVHWSGLIVTGDSGTPLAKLLDEFQLEWKALEGWKLRHSIADQMVALDRALYEEADLLKTEGLLSFIHTVLSPDRLADLVKQHATQLGQVGADFERLKPARSMAKDPMPALRGKVREALERSDVFLERVATGDVRKVKQALKDKRYGAVVANIRDRAGSSPLHVAFDRDQGHVFELLLKAKCVLDFPSGPPVLGAVAKPAMLETLVKVRKVDVNVVSRNTTALVLAIQGGHWDSATFLLDNGADPLLPSVGTNAVQAVKSVADPLMTRLIRHGVDSILTRRLNKAIAHGDLELADTLLMAGAPVDGAKDGTTTPPLFTAVKTSSIHAATLLLKHGADTTLSFRGKTAAHVARKNSHLVYLLSHGADELVDSSRLNADITKPAGSIMHQVTDRIGQGGMASVFRGMYGGSECAVKVVDMTGLNAVQAARLQGEIFVHKQLRHRHVIALYALEQGDREIRLALELASGSLSALLLSKADLPWDTRLKFAREIAIAMAFIVGEGYEHRDLKSLNVLVAKETAKISDFGLTTKLSKRSKNVEGSWPWMAPERFDGVGGEKADVYAFGITLWEIAARDIPYRLEGFSLDAIRVEVCRGYRPIIPVGTPQAVANLITQCLAPNPQDRPSFAQVVASIPDNVCDGPEMYTESAVRSNKVATFAGANAPGMMTLGECSPDTVGTIRLSDGNARAPWMTLSQDERAAAFAAMGTVTATYRANMPSAPGWWTLNSDP</sequence>
<gene>
    <name evidence="9" type="ORF">J8273_8833</name>
</gene>
<feature type="repeat" description="WD" evidence="6">
    <location>
        <begin position="408"/>
        <end position="449"/>
    </location>
</feature>
<dbReference type="PRINTS" id="PR00320">
    <property type="entry name" value="GPROTEINBRPT"/>
</dbReference>
<feature type="repeat" description="WD" evidence="6">
    <location>
        <begin position="205"/>
        <end position="226"/>
    </location>
</feature>
<dbReference type="InterPro" id="IPR019775">
    <property type="entry name" value="WD40_repeat_CS"/>
</dbReference>
<evidence type="ECO:0000256" key="2">
    <source>
        <dbReference type="ARBA" id="ARBA00022574"/>
    </source>
</evidence>
<evidence type="ECO:0000256" key="4">
    <source>
        <dbReference type="ARBA" id="ARBA00022741"/>
    </source>
</evidence>
<evidence type="ECO:0000259" key="8">
    <source>
        <dbReference type="PROSITE" id="PS50011"/>
    </source>
</evidence>
<feature type="binding site" evidence="7">
    <location>
        <position position="1109"/>
    </location>
    <ligand>
        <name>ATP</name>
        <dbReference type="ChEBI" id="CHEBI:30616"/>
    </ligand>
</feature>
<dbReference type="InterPro" id="IPR017441">
    <property type="entry name" value="Protein_kinase_ATP_BS"/>
</dbReference>
<organism evidence="9 10">
    <name type="scientific">Carpediemonas membranifera</name>
    <dbReference type="NCBI Taxonomy" id="201153"/>
    <lineage>
        <taxon>Eukaryota</taxon>
        <taxon>Metamonada</taxon>
        <taxon>Carpediemonas-like organisms</taxon>
        <taxon>Carpediemonas</taxon>
    </lineage>
</organism>
<dbReference type="Gene3D" id="1.25.40.20">
    <property type="entry name" value="Ankyrin repeat-containing domain"/>
    <property type="match status" value="2"/>
</dbReference>
<feature type="repeat" description="WD" evidence="6">
    <location>
        <begin position="368"/>
        <end position="408"/>
    </location>
</feature>
<dbReference type="GO" id="GO:0004674">
    <property type="term" value="F:protein serine/threonine kinase activity"/>
    <property type="evidence" value="ECO:0007669"/>
    <property type="project" value="UniProtKB-KW"/>
</dbReference>
<feature type="repeat" description="WD" evidence="6">
    <location>
        <begin position="145"/>
        <end position="181"/>
    </location>
</feature>
<feature type="repeat" description="WD" evidence="6">
    <location>
        <begin position="227"/>
        <end position="268"/>
    </location>
</feature>
<dbReference type="Gene3D" id="1.10.510.10">
    <property type="entry name" value="Transferase(Phosphotransferase) domain 1"/>
    <property type="match status" value="1"/>
</dbReference>
<accession>A0A8J6AQM6</accession>
<keyword evidence="10" id="KW-1185">Reference proteome</keyword>
<dbReference type="PROSITE" id="PS00108">
    <property type="entry name" value="PROTEIN_KINASE_ST"/>
    <property type="match status" value="1"/>
</dbReference>
<dbReference type="InterPro" id="IPR020472">
    <property type="entry name" value="WD40_PAC1"/>
</dbReference>
<dbReference type="SUPFAM" id="SSF50978">
    <property type="entry name" value="WD40 repeat-like"/>
    <property type="match status" value="1"/>
</dbReference>
<dbReference type="PROSITE" id="PS50011">
    <property type="entry name" value="PROTEIN_KINASE_DOM"/>
    <property type="match status" value="1"/>
</dbReference>
<dbReference type="EMBL" id="JAHDYR010000069">
    <property type="protein sequence ID" value="KAG9389540.1"/>
    <property type="molecule type" value="Genomic_DNA"/>
</dbReference>
<dbReference type="OrthoDB" id="408728at2759"/>
<dbReference type="PROSITE" id="PS00678">
    <property type="entry name" value="WD_REPEATS_1"/>
    <property type="match status" value="3"/>
</dbReference>
<dbReference type="InterPro" id="IPR036322">
    <property type="entry name" value="WD40_repeat_dom_sf"/>
</dbReference>
<dbReference type="SUPFAM" id="SSF56112">
    <property type="entry name" value="Protein kinase-like (PK-like)"/>
    <property type="match status" value="1"/>
</dbReference>
<keyword evidence="1" id="KW-0723">Serine/threonine-protein kinase</keyword>
<dbReference type="InterPro" id="IPR050349">
    <property type="entry name" value="WD_LIS1/nudF_dynein_reg"/>
</dbReference>
<dbReference type="PANTHER" id="PTHR44129">
    <property type="entry name" value="WD REPEAT-CONTAINING PROTEIN POP1"/>
    <property type="match status" value="1"/>
</dbReference>
<dbReference type="InterPro" id="IPR008271">
    <property type="entry name" value="Ser/Thr_kinase_AS"/>
</dbReference>
<keyword evidence="9" id="KW-0808">Transferase</keyword>
<keyword evidence="5 7" id="KW-0067">ATP-binding</keyword>
<dbReference type="GO" id="GO:0005524">
    <property type="term" value="F:ATP binding"/>
    <property type="evidence" value="ECO:0007669"/>
    <property type="project" value="UniProtKB-UniRule"/>
</dbReference>
<evidence type="ECO:0000313" key="10">
    <source>
        <dbReference type="Proteomes" id="UP000717585"/>
    </source>
</evidence>
<name>A0A8J6AQM6_9EUKA</name>
<proteinExistence type="predicted"/>